<evidence type="ECO:0000313" key="2">
    <source>
        <dbReference type="EMBL" id="WML86249.1"/>
    </source>
</evidence>
<accession>A0AA51MM68</accession>
<dbReference type="Proteomes" id="UP001223336">
    <property type="component" value="Unassembled WGS sequence"/>
</dbReference>
<dbReference type="Proteomes" id="UP001229862">
    <property type="component" value="Chromosome"/>
</dbReference>
<organism evidence="2">
    <name type="scientific">Thiothrix subterranea</name>
    <dbReference type="NCBI Taxonomy" id="2735563"/>
    <lineage>
        <taxon>Bacteria</taxon>
        <taxon>Pseudomonadati</taxon>
        <taxon>Pseudomonadota</taxon>
        <taxon>Gammaproteobacteria</taxon>
        <taxon>Thiotrichales</taxon>
        <taxon>Thiotrichaceae</taxon>
        <taxon>Thiothrix</taxon>
    </lineage>
</organism>
<dbReference type="InterPro" id="IPR052705">
    <property type="entry name" value="Gliding_Motility_GTPase"/>
</dbReference>
<dbReference type="SUPFAM" id="SSF52540">
    <property type="entry name" value="P-loop containing nucleoside triphosphate hydrolases"/>
    <property type="match status" value="1"/>
</dbReference>
<dbReference type="AlphaFoldDB" id="A0AA51MM68"/>
<dbReference type="EMBL" id="JAVFKN010000015">
    <property type="protein sequence ID" value="MDQ5769266.1"/>
    <property type="molecule type" value="Genomic_DNA"/>
</dbReference>
<dbReference type="EMBL" id="CP133217">
    <property type="protein sequence ID" value="WML86249.1"/>
    <property type="molecule type" value="Genomic_DNA"/>
</dbReference>
<sequence length="294" mass="32462">MTIRLAMLGFNDAAESARLAALFTHARHWQQPWEVVEQVADAEFVLLAADDETTHYPPHFSPENIILYANQPSQQAKWHLLRPANAQTPSPLDFTLLLKNITQSRVKSAPVIPVKTAAKSESLKVLIVGSVGSGKTTAVKTLGGSSAISTEAKPSDQTQLQKSTTTVAMDFGTLRLDDATQVRLYGSPGQRRFDFMGDILLHKAAGLIILIGNDRSDCLSELNYYLNAYHDFLRTHPAVIGVTHNDISPTPALRVYADFIQARGQSWPVRKVDARNHLEMKGLVDLLIETARLR</sequence>
<evidence type="ECO:0008006" key="4">
    <source>
        <dbReference type="Google" id="ProtNLM"/>
    </source>
</evidence>
<evidence type="ECO:0000313" key="1">
    <source>
        <dbReference type="EMBL" id="MDQ5769266.1"/>
    </source>
</evidence>
<reference evidence="2 3" key="1">
    <citation type="submission" date="2023-08" db="EMBL/GenBank/DDBJ databases">
        <title>New molecular markers tilS and rpoB for phylogenetic and monitoring studies of the genus Thiothrix biodiversity.</title>
        <authorList>
            <person name="Ravin N.V."/>
            <person name="Smolyakov D."/>
            <person name="Markov N.D."/>
            <person name="Beletsky A.V."/>
            <person name="Mardanov A.V."/>
            <person name="Rudenko T.S."/>
            <person name="Grabovich M.Y."/>
        </authorList>
    </citation>
    <scope>NUCLEOTIDE SEQUENCE</scope>
    <source>
        <strain evidence="2">DNT52</strain>
        <strain evidence="1 3">H33</strain>
    </source>
</reference>
<gene>
    <name evidence="1" type="ORF">RCC75_12045</name>
    <name evidence="2" type="ORF">RCG00_18390</name>
</gene>
<keyword evidence="3" id="KW-1185">Reference proteome</keyword>
<proteinExistence type="predicted"/>
<dbReference type="InterPro" id="IPR027417">
    <property type="entry name" value="P-loop_NTPase"/>
</dbReference>
<dbReference type="Gene3D" id="3.40.50.300">
    <property type="entry name" value="P-loop containing nucleotide triphosphate hydrolases"/>
    <property type="match status" value="1"/>
</dbReference>
<protein>
    <recommendedName>
        <fullName evidence="4">GTPase</fullName>
    </recommendedName>
</protein>
<evidence type="ECO:0000313" key="3">
    <source>
        <dbReference type="Proteomes" id="UP001223336"/>
    </source>
</evidence>
<dbReference type="PANTHER" id="PTHR42708">
    <property type="entry name" value="ATP/GTP-BINDING PROTEIN-RELATED"/>
    <property type="match status" value="1"/>
</dbReference>
<name>A0AA51MM68_9GAMM</name>
<dbReference type="PANTHER" id="PTHR42708:SF1">
    <property type="entry name" value="GLIDING MOTILITY PROTEIN MGLA"/>
    <property type="match status" value="1"/>
</dbReference>
<dbReference type="CDD" id="cd00882">
    <property type="entry name" value="Ras_like_GTPase"/>
    <property type="match status" value="1"/>
</dbReference>
<dbReference type="RefSeq" id="WP_308135158.1">
    <property type="nucleotide sequence ID" value="NZ_CP133197.1"/>
</dbReference>